<dbReference type="RefSeq" id="WP_232571378.1">
    <property type="nucleotide sequence ID" value="NZ_CP089466.1"/>
</dbReference>
<organism evidence="1 2">
    <name type="scientific">Halobacterium litoreum</name>
    <dbReference type="NCBI Taxonomy" id="2039234"/>
    <lineage>
        <taxon>Archaea</taxon>
        <taxon>Methanobacteriati</taxon>
        <taxon>Methanobacteriota</taxon>
        <taxon>Stenosarchaea group</taxon>
        <taxon>Halobacteria</taxon>
        <taxon>Halobacteriales</taxon>
        <taxon>Halobacteriaceae</taxon>
        <taxon>Halobacterium</taxon>
    </lineage>
</organism>
<keyword evidence="2" id="KW-1185">Reference proteome</keyword>
<name>A0ABD5NEC7_9EURY</name>
<dbReference type="AlphaFoldDB" id="A0ABD5NEC7"/>
<dbReference type="InterPro" id="IPR055808">
    <property type="entry name" value="DUF7384"/>
</dbReference>
<accession>A0ABD5NEC7</accession>
<dbReference type="GeneID" id="69116574"/>
<sequence length="156" mass="16699">MSDPNPARVAADADVLAADLFVDGDARDALDHVRSHSWVELVASDPLLDDAEAVVADLGDDGLAADWREKIEGLATLVDHPAGDHPALAAAYHGDAAHVLTYDERLRSAKAGVELKKRVDLSVKAPDAFARLFDPERLYPEVVGGDYPGPDRDPRA</sequence>
<evidence type="ECO:0000313" key="1">
    <source>
        <dbReference type="EMBL" id="MFC3477496.1"/>
    </source>
</evidence>
<dbReference type="Pfam" id="PF24109">
    <property type="entry name" value="DUF7384"/>
    <property type="match status" value="1"/>
</dbReference>
<comment type="caution">
    <text evidence="1">The sequence shown here is derived from an EMBL/GenBank/DDBJ whole genome shotgun (WGS) entry which is preliminary data.</text>
</comment>
<proteinExistence type="predicted"/>
<reference evidence="1 2" key="1">
    <citation type="journal article" date="2019" name="Int. J. Syst. Evol. Microbiol.">
        <title>The Global Catalogue of Microorganisms (GCM) 10K type strain sequencing project: providing services to taxonomists for standard genome sequencing and annotation.</title>
        <authorList>
            <consortium name="The Broad Institute Genomics Platform"/>
            <consortium name="The Broad Institute Genome Sequencing Center for Infectious Disease"/>
            <person name="Wu L."/>
            <person name="Ma J."/>
        </authorList>
    </citation>
    <scope>NUCLEOTIDE SEQUENCE [LARGE SCALE GENOMIC DNA]</scope>
    <source>
        <strain evidence="1 2">CGMCC 1.12562</strain>
    </source>
</reference>
<evidence type="ECO:0008006" key="3">
    <source>
        <dbReference type="Google" id="ProtNLM"/>
    </source>
</evidence>
<dbReference type="EMBL" id="JBHRWN010000002">
    <property type="protein sequence ID" value="MFC3477496.1"/>
    <property type="molecule type" value="Genomic_DNA"/>
</dbReference>
<gene>
    <name evidence="1" type="ORF">ACFOKC_07140</name>
</gene>
<dbReference type="Proteomes" id="UP001595660">
    <property type="component" value="Unassembled WGS sequence"/>
</dbReference>
<protein>
    <recommendedName>
        <fullName evidence="3">PIN domain-containing protein</fullName>
    </recommendedName>
</protein>
<evidence type="ECO:0000313" key="2">
    <source>
        <dbReference type="Proteomes" id="UP001595660"/>
    </source>
</evidence>